<accession>A0A8H5WMY7</accession>
<sequence>MRNEFDSRLLDQVKQSIINRLPQDDAIEIPYVVDMDFGHDFAEELSRQIVETLPYEVQDVAKDISALQYGIAARDTMEAWLAIETSESVLGTTFLQKSICQLFVYEETMDHKLTPRYGILIISPVIKRVKFTRGSRTPLARFSVMPKKSSSAALYAKSVQWLHLKWRSDGFDSAERAIAHDELKHATGWYDDDFRGSSTVMKQRHTEAKTQAKRRHVKTCETLAFSAEK</sequence>
<evidence type="ECO:0000313" key="1">
    <source>
        <dbReference type="EMBL" id="KAF5665806.1"/>
    </source>
</evidence>
<organism evidence="1 2">
    <name type="scientific">Fusarium circinatum</name>
    <name type="common">Pitch canker fungus</name>
    <name type="synonym">Gibberella circinata</name>
    <dbReference type="NCBI Taxonomy" id="48490"/>
    <lineage>
        <taxon>Eukaryota</taxon>
        <taxon>Fungi</taxon>
        <taxon>Dikarya</taxon>
        <taxon>Ascomycota</taxon>
        <taxon>Pezizomycotina</taxon>
        <taxon>Sordariomycetes</taxon>
        <taxon>Hypocreomycetidae</taxon>
        <taxon>Hypocreales</taxon>
        <taxon>Nectriaceae</taxon>
        <taxon>Fusarium</taxon>
        <taxon>Fusarium fujikuroi species complex</taxon>
    </lineage>
</organism>
<gene>
    <name evidence="1" type="ORF">FCIRC_10388</name>
</gene>
<evidence type="ECO:0000313" key="2">
    <source>
        <dbReference type="Proteomes" id="UP000572754"/>
    </source>
</evidence>
<proteinExistence type="predicted"/>
<protein>
    <submittedName>
        <fullName evidence="1">Uncharacterized protein</fullName>
    </submittedName>
</protein>
<dbReference type="Proteomes" id="UP000572754">
    <property type="component" value="Unassembled WGS sequence"/>
</dbReference>
<keyword evidence="2" id="KW-1185">Reference proteome</keyword>
<dbReference type="EMBL" id="JAAQPE010000384">
    <property type="protein sequence ID" value="KAF5665806.1"/>
    <property type="molecule type" value="Genomic_DNA"/>
</dbReference>
<comment type="caution">
    <text evidence="1">The sequence shown here is derived from an EMBL/GenBank/DDBJ whole genome shotgun (WGS) entry which is preliminary data.</text>
</comment>
<reference evidence="1 2" key="2">
    <citation type="submission" date="2020-05" db="EMBL/GenBank/DDBJ databases">
        <title>Identification and distribution of gene clusters putatively required for synthesis of sphingolipid metabolism inhibitors in phylogenetically diverse species of the filamentous fungus Fusarium.</title>
        <authorList>
            <person name="Kim H.-S."/>
            <person name="Busman M."/>
            <person name="Brown D.W."/>
            <person name="Divon H."/>
            <person name="Uhlig S."/>
            <person name="Proctor R.H."/>
        </authorList>
    </citation>
    <scope>NUCLEOTIDE SEQUENCE [LARGE SCALE GENOMIC DNA]</scope>
    <source>
        <strain evidence="1 2">NRRL 25331</strain>
    </source>
</reference>
<name>A0A8H5WMY7_FUSCI</name>
<reference evidence="2" key="1">
    <citation type="journal article" date="2020" name="BMC Genomics">
        <title>Correction to: Identification and distribution of gene clusters required for synthesis of sphingolipid metabolism inhibitors in diverse species of the filamentous fungus Fusarium.</title>
        <authorList>
            <person name="Kim H.S."/>
            <person name="Lohmar J.M."/>
            <person name="Busman M."/>
            <person name="Brown D.W."/>
            <person name="Naumann T.A."/>
            <person name="Divon H.H."/>
            <person name="Lysoe E."/>
            <person name="Uhlig S."/>
            <person name="Proctor R.H."/>
        </authorList>
    </citation>
    <scope>NUCLEOTIDE SEQUENCE [LARGE SCALE GENOMIC DNA]</scope>
    <source>
        <strain evidence="2">NRRL 25331</strain>
    </source>
</reference>
<dbReference type="AlphaFoldDB" id="A0A8H5WMY7"/>